<evidence type="ECO:0000256" key="6">
    <source>
        <dbReference type="ARBA" id="ARBA00022842"/>
    </source>
</evidence>
<name>A0A803KNU9_CHEQI</name>
<dbReference type="GO" id="GO:0005739">
    <property type="term" value="C:mitochondrion"/>
    <property type="evidence" value="ECO:0007669"/>
    <property type="project" value="EnsemblPlants"/>
</dbReference>
<dbReference type="InterPro" id="IPR036397">
    <property type="entry name" value="RNaseH_sf"/>
</dbReference>
<dbReference type="GO" id="GO:0009536">
    <property type="term" value="C:plastid"/>
    <property type="evidence" value="ECO:0007669"/>
    <property type="project" value="EnsemblPlants"/>
</dbReference>
<dbReference type="SUPFAM" id="SSF53098">
    <property type="entry name" value="Ribonuclease H-like"/>
    <property type="match status" value="1"/>
</dbReference>
<dbReference type="Pfam" id="PF00929">
    <property type="entry name" value="RNase_T"/>
    <property type="match status" value="1"/>
</dbReference>
<evidence type="ECO:0000256" key="3">
    <source>
        <dbReference type="ARBA" id="ARBA00022723"/>
    </source>
</evidence>
<dbReference type="EnsemblPlants" id="AUR62000705-RA">
    <property type="protein sequence ID" value="AUR62000705-RA:cds"/>
    <property type="gene ID" value="AUR62000705"/>
</dbReference>
<comment type="cofactor">
    <cofactor evidence="1">
        <name>Mg(2+)</name>
        <dbReference type="ChEBI" id="CHEBI:18420"/>
    </cofactor>
</comment>
<dbReference type="Proteomes" id="UP000596660">
    <property type="component" value="Unplaced"/>
</dbReference>
<dbReference type="InterPro" id="IPR013520">
    <property type="entry name" value="Ribonucl_H"/>
</dbReference>
<keyword evidence="5" id="KW-0269">Exonuclease</keyword>
<dbReference type="GO" id="GO:0046872">
    <property type="term" value="F:metal ion binding"/>
    <property type="evidence" value="ECO:0007669"/>
    <property type="project" value="UniProtKB-KW"/>
</dbReference>
<evidence type="ECO:0000256" key="2">
    <source>
        <dbReference type="ARBA" id="ARBA00022722"/>
    </source>
</evidence>
<keyword evidence="6" id="KW-0460">Magnesium</keyword>
<comment type="similarity">
    <text evidence="7">Belongs to the exonuclease superfamily. TREX family.</text>
</comment>
<feature type="domain" description="Exonuclease" evidence="8">
    <location>
        <begin position="141"/>
        <end position="319"/>
    </location>
</feature>
<evidence type="ECO:0000256" key="4">
    <source>
        <dbReference type="ARBA" id="ARBA00022801"/>
    </source>
</evidence>
<evidence type="ECO:0000256" key="7">
    <source>
        <dbReference type="ARBA" id="ARBA00025769"/>
    </source>
</evidence>
<proteinExistence type="inferred from homology"/>
<dbReference type="PANTHER" id="PTHR13058:SF19">
    <property type="entry name" value="LD40940P"/>
    <property type="match status" value="1"/>
</dbReference>
<protein>
    <recommendedName>
        <fullName evidence="8">Exonuclease domain-containing protein</fullName>
    </recommendedName>
</protein>
<dbReference type="InterPro" id="IPR012337">
    <property type="entry name" value="RNaseH-like_sf"/>
</dbReference>
<dbReference type="GO" id="GO:0003676">
    <property type="term" value="F:nucleic acid binding"/>
    <property type="evidence" value="ECO:0007669"/>
    <property type="project" value="InterPro"/>
</dbReference>
<dbReference type="SMART" id="SM00479">
    <property type="entry name" value="EXOIII"/>
    <property type="match status" value="1"/>
</dbReference>
<keyword evidence="2" id="KW-0540">Nuclease</keyword>
<keyword evidence="4" id="KW-0378">Hydrolase</keyword>
<organism evidence="9 10">
    <name type="scientific">Chenopodium quinoa</name>
    <name type="common">Quinoa</name>
    <dbReference type="NCBI Taxonomy" id="63459"/>
    <lineage>
        <taxon>Eukaryota</taxon>
        <taxon>Viridiplantae</taxon>
        <taxon>Streptophyta</taxon>
        <taxon>Embryophyta</taxon>
        <taxon>Tracheophyta</taxon>
        <taxon>Spermatophyta</taxon>
        <taxon>Magnoliopsida</taxon>
        <taxon>eudicotyledons</taxon>
        <taxon>Gunneridae</taxon>
        <taxon>Pentapetalae</taxon>
        <taxon>Caryophyllales</taxon>
        <taxon>Chenopodiaceae</taxon>
        <taxon>Chenopodioideae</taxon>
        <taxon>Atripliceae</taxon>
        <taxon>Chenopodium</taxon>
    </lineage>
</organism>
<evidence type="ECO:0000256" key="5">
    <source>
        <dbReference type="ARBA" id="ARBA00022839"/>
    </source>
</evidence>
<dbReference type="AlphaFoldDB" id="A0A803KNU9"/>
<dbReference type="Gene3D" id="3.30.420.10">
    <property type="entry name" value="Ribonuclease H-like superfamily/Ribonuclease H"/>
    <property type="match status" value="1"/>
</dbReference>
<dbReference type="GO" id="GO:0008296">
    <property type="term" value="F:3'-5'-DNA exonuclease activity"/>
    <property type="evidence" value="ECO:0007669"/>
    <property type="project" value="TreeGrafter"/>
</dbReference>
<evidence type="ECO:0000313" key="9">
    <source>
        <dbReference type="EnsemblPlants" id="AUR62000705-RA:cds"/>
    </source>
</evidence>
<dbReference type="OMA" id="GGHERNI"/>
<evidence type="ECO:0000256" key="1">
    <source>
        <dbReference type="ARBA" id="ARBA00001946"/>
    </source>
</evidence>
<reference evidence="9" key="2">
    <citation type="submission" date="2021-03" db="UniProtKB">
        <authorList>
            <consortium name="EnsemblPlants"/>
        </authorList>
    </citation>
    <scope>IDENTIFICATION</scope>
</reference>
<sequence>MKQSNMVLHCVGVYAFHDEVVAMKHVMFLKRLSLLSELSTSDANTKSLALLCFFIERTLLLSSSVGGHERNIGSWSRRPLITADEETSKNSLSSAVNVRHDLSDNLIATTSTDFPINITDGSSADVRQLIAENKELASLATFIVFDLETTGFSRNVERIIEIALQDLHGGENSTFHTLINPGRDVGNEYIHGISTQMVSKPGVPRMKELIPILLKYVQSRQKPGGYVVLVAHNARRFDVPFLVAEFRRSGFEIPSNWYFVDTLPLSQEAMKSAGKTGSKTLKALQEHFGISQVGEAHRAMSDVHSLSLVLQKLTYVLELPIAGLVQRAFTVDELTSSSTKKKKK</sequence>
<keyword evidence="3" id="KW-0479">Metal-binding</keyword>
<keyword evidence="10" id="KW-1185">Reference proteome</keyword>
<dbReference type="GO" id="GO:0006308">
    <property type="term" value="P:DNA catabolic process"/>
    <property type="evidence" value="ECO:0007669"/>
    <property type="project" value="EnsemblPlants"/>
</dbReference>
<evidence type="ECO:0000313" key="10">
    <source>
        <dbReference type="Proteomes" id="UP000596660"/>
    </source>
</evidence>
<accession>A0A803KNU9</accession>
<dbReference type="InterPro" id="IPR040393">
    <property type="entry name" value="TREX1/2"/>
</dbReference>
<dbReference type="CDD" id="cd06127">
    <property type="entry name" value="DEDDh"/>
    <property type="match status" value="1"/>
</dbReference>
<reference evidence="9" key="1">
    <citation type="journal article" date="2017" name="Nature">
        <title>The genome of Chenopodium quinoa.</title>
        <authorList>
            <person name="Jarvis D.E."/>
            <person name="Ho Y.S."/>
            <person name="Lightfoot D.J."/>
            <person name="Schmoeckel S.M."/>
            <person name="Li B."/>
            <person name="Borm T.J.A."/>
            <person name="Ohyanagi H."/>
            <person name="Mineta K."/>
            <person name="Michell C.T."/>
            <person name="Saber N."/>
            <person name="Kharbatia N.M."/>
            <person name="Rupper R.R."/>
            <person name="Sharp A.R."/>
            <person name="Dally N."/>
            <person name="Boughton B.A."/>
            <person name="Woo Y.H."/>
            <person name="Gao G."/>
            <person name="Schijlen E.G.W.M."/>
            <person name="Guo X."/>
            <person name="Momin A.A."/>
            <person name="Negrao S."/>
            <person name="Al-Babili S."/>
            <person name="Gehring C."/>
            <person name="Roessner U."/>
            <person name="Jung C."/>
            <person name="Murphy K."/>
            <person name="Arold S.T."/>
            <person name="Gojobori T."/>
            <person name="van der Linden C.G."/>
            <person name="van Loo E.N."/>
            <person name="Jellen E.N."/>
            <person name="Maughan P.J."/>
            <person name="Tester M."/>
        </authorList>
    </citation>
    <scope>NUCLEOTIDE SEQUENCE [LARGE SCALE GENOMIC DNA]</scope>
    <source>
        <strain evidence="9">cv. PI 614886</strain>
    </source>
</reference>
<evidence type="ECO:0000259" key="8">
    <source>
        <dbReference type="SMART" id="SM00479"/>
    </source>
</evidence>
<dbReference type="Gramene" id="AUR62000705-RA">
    <property type="protein sequence ID" value="AUR62000705-RA:cds"/>
    <property type="gene ID" value="AUR62000705"/>
</dbReference>
<dbReference type="PANTHER" id="PTHR13058">
    <property type="entry name" value="THREE PRIME REPAIR EXONUCLEASE 1, 2"/>
    <property type="match status" value="1"/>
</dbReference>